<reference evidence="3" key="1">
    <citation type="journal article" date="2019" name="Int. J. Syst. Evol. Microbiol.">
        <title>The Global Catalogue of Microorganisms (GCM) 10K type strain sequencing project: providing services to taxonomists for standard genome sequencing and annotation.</title>
        <authorList>
            <consortium name="The Broad Institute Genomics Platform"/>
            <consortium name="The Broad Institute Genome Sequencing Center for Infectious Disease"/>
            <person name="Wu L."/>
            <person name="Ma J."/>
        </authorList>
    </citation>
    <scope>NUCLEOTIDE SEQUENCE [LARGE SCALE GENOMIC DNA]</scope>
    <source>
        <strain evidence="3">SHR3</strain>
    </source>
</reference>
<evidence type="ECO:0000256" key="1">
    <source>
        <dbReference type="SAM" id="Phobius"/>
    </source>
</evidence>
<keyword evidence="1" id="KW-1133">Transmembrane helix</keyword>
<evidence type="ECO:0008006" key="4">
    <source>
        <dbReference type="Google" id="ProtNLM"/>
    </source>
</evidence>
<feature type="transmembrane region" description="Helical" evidence="1">
    <location>
        <begin position="51"/>
        <end position="76"/>
    </location>
</feature>
<feature type="transmembrane region" description="Helical" evidence="1">
    <location>
        <begin position="287"/>
        <end position="310"/>
    </location>
</feature>
<dbReference type="Proteomes" id="UP001595974">
    <property type="component" value="Unassembled WGS sequence"/>
</dbReference>
<dbReference type="EMBL" id="JBHSOG010000030">
    <property type="protein sequence ID" value="MFC5769393.1"/>
    <property type="molecule type" value="Genomic_DNA"/>
</dbReference>
<evidence type="ECO:0000313" key="3">
    <source>
        <dbReference type="Proteomes" id="UP001595974"/>
    </source>
</evidence>
<keyword evidence="3" id="KW-1185">Reference proteome</keyword>
<feature type="transmembrane region" description="Helical" evidence="1">
    <location>
        <begin position="254"/>
        <end position="275"/>
    </location>
</feature>
<keyword evidence="1" id="KW-0812">Transmembrane</keyword>
<feature type="transmembrane region" description="Helical" evidence="1">
    <location>
        <begin position="157"/>
        <end position="178"/>
    </location>
</feature>
<feature type="transmembrane region" description="Helical" evidence="1">
    <location>
        <begin position="198"/>
        <end position="218"/>
    </location>
</feature>
<evidence type="ECO:0000313" key="2">
    <source>
        <dbReference type="EMBL" id="MFC5769393.1"/>
    </source>
</evidence>
<sequence length="436" mass="45400">MSGANPGLSYDDTPPFAAPLRYFLTAPLFGIAAGLLLLADDGVLSSRWSPGALGAVHLAATGVMLQVMLGALMQILPVVAGASLLSPLRIARITHGFITAGSIGLSWGLWRGRPAATLTGATLLAVGLAVFLLAAALALHRARAAQARSDTPRDLRLALVGLAVAVALGVMLAATLGLGLPPPVDLPTLVNLHAGWAWMGWGALLVAATSWVVVPMFQITPAYPQRLTRLWAPTVVALLVLWSIATGIPLRGAGIAIAALLCALAAAFGATTLRLQSRSRRSTPDASFLAFRLSMAAVMAGSLAVLAALATDLDALPLLAGVLILHGGFIGAISAMLYKIVPFLAWLHLTQAGIKAPNMKKLSPDLPVRRQLRVHAAALAALLAAVLLPPLSYLAGAAVTIEFAWLFFNLARIILAWRRAGGRWNSIHGPAGKKYV</sequence>
<organism evidence="2 3">
    <name type="scientific">Thauera sinica</name>
    <dbReference type="NCBI Taxonomy" id="2665146"/>
    <lineage>
        <taxon>Bacteria</taxon>
        <taxon>Pseudomonadati</taxon>
        <taxon>Pseudomonadota</taxon>
        <taxon>Betaproteobacteria</taxon>
        <taxon>Rhodocyclales</taxon>
        <taxon>Zoogloeaceae</taxon>
        <taxon>Thauera</taxon>
    </lineage>
</organism>
<name>A0ABW1AQ16_9RHOO</name>
<gene>
    <name evidence="2" type="ORF">ACFPTN_08405</name>
</gene>
<feature type="transmembrane region" description="Helical" evidence="1">
    <location>
        <begin position="20"/>
        <end position="39"/>
    </location>
</feature>
<feature type="transmembrane region" description="Helical" evidence="1">
    <location>
        <begin position="316"/>
        <end position="349"/>
    </location>
</feature>
<proteinExistence type="predicted"/>
<protein>
    <recommendedName>
        <fullName evidence="4">Permease</fullName>
    </recommendedName>
</protein>
<comment type="caution">
    <text evidence="2">The sequence shown here is derived from an EMBL/GenBank/DDBJ whole genome shotgun (WGS) entry which is preliminary data.</text>
</comment>
<accession>A0ABW1AQ16</accession>
<keyword evidence="1" id="KW-0472">Membrane</keyword>
<feature type="transmembrane region" description="Helical" evidence="1">
    <location>
        <begin position="230"/>
        <end position="248"/>
    </location>
</feature>
<feature type="transmembrane region" description="Helical" evidence="1">
    <location>
        <begin position="115"/>
        <end position="137"/>
    </location>
</feature>
<dbReference type="RefSeq" id="WP_096446519.1">
    <property type="nucleotide sequence ID" value="NZ_JBHSOG010000030.1"/>
</dbReference>